<dbReference type="EC" id="2.7.13.3" evidence="3"/>
<dbReference type="STRING" id="245187.SAMN04488003_11751"/>
<evidence type="ECO:0000256" key="9">
    <source>
        <dbReference type="ARBA" id="ARBA00023136"/>
    </source>
</evidence>
<dbReference type="PANTHER" id="PTHR45436">
    <property type="entry name" value="SENSOR HISTIDINE KINASE YKOH"/>
    <property type="match status" value="1"/>
</dbReference>
<evidence type="ECO:0000256" key="10">
    <source>
        <dbReference type="SAM" id="Phobius"/>
    </source>
</evidence>
<evidence type="ECO:0000256" key="3">
    <source>
        <dbReference type="ARBA" id="ARBA00012438"/>
    </source>
</evidence>
<keyword evidence="7 12" id="KW-0418">Kinase</keyword>
<dbReference type="Gene3D" id="3.30.565.10">
    <property type="entry name" value="Histidine kinase-like ATPase, C-terminal domain"/>
    <property type="match status" value="1"/>
</dbReference>
<dbReference type="SMART" id="SM00387">
    <property type="entry name" value="HATPase_c"/>
    <property type="match status" value="1"/>
</dbReference>
<keyword evidence="6 10" id="KW-0812">Transmembrane</keyword>
<evidence type="ECO:0000256" key="2">
    <source>
        <dbReference type="ARBA" id="ARBA00004370"/>
    </source>
</evidence>
<evidence type="ECO:0000256" key="5">
    <source>
        <dbReference type="ARBA" id="ARBA00022679"/>
    </source>
</evidence>
<keyword evidence="5" id="KW-0808">Transferase</keyword>
<dbReference type="GO" id="GO:0000160">
    <property type="term" value="P:phosphorelay signal transduction system"/>
    <property type="evidence" value="ECO:0007669"/>
    <property type="project" value="TreeGrafter"/>
</dbReference>
<keyword evidence="4" id="KW-0597">Phosphoprotein</keyword>
<evidence type="ECO:0000256" key="4">
    <source>
        <dbReference type="ARBA" id="ARBA00022553"/>
    </source>
</evidence>
<reference evidence="12 13" key="1">
    <citation type="submission" date="2016-10" db="EMBL/GenBank/DDBJ databases">
        <authorList>
            <person name="de Groot N.N."/>
        </authorList>
    </citation>
    <scope>NUCLEOTIDE SEQUENCE [LARGE SCALE GENOMIC DNA]</scope>
    <source>
        <strain evidence="12 13">DSM 16213</strain>
    </source>
</reference>
<feature type="domain" description="Histidine kinase" evidence="11">
    <location>
        <begin position="238"/>
        <end position="433"/>
    </location>
</feature>
<accession>A0A1H8GQR4</accession>
<keyword evidence="13" id="KW-1185">Reference proteome</keyword>
<dbReference type="InterPro" id="IPR050428">
    <property type="entry name" value="TCS_sensor_his_kinase"/>
</dbReference>
<keyword evidence="8 10" id="KW-1133">Transmembrane helix</keyword>
<dbReference type="Proteomes" id="UP000199585">
    <property type="component" value="Unassembled WGS sequence"/>
</dbReference>
<gene>
    <name evidence="12" type="ORF">SAMN04488003_11751</name>
</gene>
<name>A0A1H8GQR4_9RHOB</name>
<keyword evidence="9 10" id="KW-0472">Membrane</keyword>
<dbReference type="OrthoDB" id="9815202at2"/>
<dbReference type="PROSITE" id="PS50109">
    <property type="entry name" value="HIS_KIN"/>
    <property type="match status" value="1"/>
</dbReference>
<feature type="transmembrane region" description="Helical" evidence="10">
    <location>
        <begin position="55"/>
        <end position="75"/>
    </location>
</feature>
<dbReference type="GO" id="GO:0005886">
    <property type="term" value="C:plasma membrane"/>
    <property type="evidence" value="ECO:0007669"/>
    <property type="project" value="TreeGrafter"/>
</dbReference>
<protein>
    <recommendedName>
        <fullName evidence="3">histidine kinase</fullName>
        <ecNumber evidence="3">2.7.13.3</ecNumber>
    </recommendedName>
</protein>
<dbReference type="Pfam" id="PF02518">
    <property type="entry name" value="HATPase_c"/>
    <property type="match status" value="1"/>
</dbReference>
<dbReference type="PRINTS" id="PR00344">
    <property type="entry name" value="BCTRLSENSOR"/>
</dbReference>
<dbReference type="InterPro" id="IPR004358">
    <property type="entry name" value="Sig_transdc_His_kin-like_C"/>
</dbReference>
<evidence type="ECO:0000256" key="8">
    <source>
        <dbReference type="ARBA" id="ARBA00022989"/>
    </source>
</evidence>
<feature type="transmembrane region" description="Helical" evidence="10">
    <location>
        <begin position="159"/>
        <end position="182"/>
    </location>
</feature>
<dbReference type="InterPro" id="IPR003594">
    <property type="entry name" value="HATPase_dom"/>
</dbReference>
<dbReference type="InterPro" id="IPR036890">
    <property type="entry name" value="HATPase_C_sf"/>
</dbReference>
<comment type="catalytic activity">
    <reaction evidence="1">
        <text>ATP + protein L-histidine = ADP + protein N-phospho-L-histidine.</text>
        <dbReference type="EC" id="2.7.13.3"/>
    </reaction>
</comment>
<dbReference type="PANTHER" id="PTHR45436:SF5">
    <property type="entry name" value="SENSOR HISTIDINE KINASE TRCS"/>
    <property type="match status" value="1"/>
</dbReference>
<evidence type="ECO:0000256" key="7">
    <source>
        <dbReference type="ARBA" id="ARBA00022777"/>
    </source>
</evidence>
<dbReference type="GO" id="GO:0004673">
    <property type="term" value="F:protein histidine kinase activity"/>
    <property type="evidence" value="ECO:0007669"/>
    <property type="project" value="UniProtKB-EC"/>
</dbReference>
<evidence type="ECO:0000256" key="6">
    <source>
        <dbReference type="ARBA" id="ARBA00022692"/>
    </source>
</evidence>
<proteinExistence type="predicted"/>
<sequence length="436" mass="44963">MRRLGPASLLSRIVAVSAIGIGVALLAAWMTIGAVLDRFVVARVAAELDATSDALLAGLGLGVGGDGLALAALPVDPRFSRPLSGWFWQITTPDAAPLVSESLFLDTLPAPYRSGPDGAALVVRDRSVTIPGWDDPIAIVVTAPMTEVAAAQARVRAPLLTALVALGVGLVALAAALGLMALSGFRHIGAGIAAIRAGRSERLPRRGLSEVDAPVDEINSLLDQNRAVMTRAREHVGNLAHALKTPLAALLNDAPAASDAARLATRMDRLIRYHLRRARGAGAAQILGARTPVLDVAEDIAMVLRGAARARGVALRLDVDEMLDFAGEREDLEEIIGNLCENAVQWARSAVDLTAVADGAALVVTIADDGPGIGAAHLPHALQRGGRLDEGVAGSGLGLGIVTDLVGLNAGEIAFAQSAAGGLRVDVRLPRAVPQD</sequence>
<organism evidence="12 13">
    <name type="scientific">Loktanella fryxellensis</name>
    <dbReference type="NCBI Taxonomy" id="245187"/>
    <lineage>
        <taxon>Bacteria</taxon>
        <taxon>Pseudomonadati</taxon>
        <taxon>Pseudomonadota</taxon>
        <taxon>Alphaproteobacteria</taxon>
        <taxon>Rhodobacterales</taxon>
        <taxon>Roseobacteraceae</taxon>
        <taxon>Loktanella</taxon>
    </lineage>
</organism>
<dbReference type="InterPro" id="IPR005467">
    <property type="entry name" value="His_kinase_dom"/>
</dbReference>
<dbReference type="AlphaFoldDB" id="A0A1H8GQR4"/>
<dbReference type="EMBL" id="FOCI01000017">
    <property type="protein sequence ID" value="SEN46343.1"/>
    <property type="molecule type" value="Genomic_DNA"/>
</dbReference>
<comment type="subcellular location">
    <subcellularLocation>
        <location evidence="2">Membrane</location>
    </subcellularLocation>
</comment>
<feature type="transmembrane region" description="Helical" evidence="10">
    <location>
        <begin position="12"/>
        <end position="35"/>
    </location>
</feature>
<evidence type="ECO:0000259" key="11">
    <source>
        <dbReference type="PROSITE" id="PS50109"/>
    </source>
</evidence>
<evidence type="ECO:0000313" key="12">
    <source>
        <dbReference type="EMBL" id="SEN46343.1"/>
    </source>
</evidence>
<dbReference type="RefSeq" id="WP_089904198.1">
    <property type="nucleotide sequence ID" value="NZ_FOCI01000017.1"/>
</dbReference>
<evidence type="ECO:0000313" key="13">
    <source>
        <dbReference type="Proteomes" id="UP000199585"/>
    </source>
</evidence>
<evidence type="ECO:0000256" key="1">
    <source>
        <dbReference type="ARBA" id="ARBA00000085"/>
    </source>
</evidence>
<dbReference type="SUPFAM" id="SSF55874">
    <property type="entry name" value="ATPase domain of HSP90 chaperone/DNA topoisomerase II/histidine kinase"/>
    <property type="match status" value="1"/>
</dbReference>